<dbReference type="AlphaFoldDB" id="A0A3D8J2T6"/>
<dbReference type="Proteomes" id="UP000256424">
    <property type="component" value="Unassembled WGS sequence"/>
</dbReference>
<dbReference type="EMBL" id="NXLW01000011">
    <property type="protein sequence ID" value="RDU71570.1"/>
    <property type="molecule type" value="Genomic_DNA"/>
</dbReference>
<dbReference type="InterPro" id="IPR027417">
    <property type="entry name" value="P-loop_NTPase"/>
</dbReference>
<dbReference type="SUPFAM" id="SSF52540">
    <property type="entry name" value="P-loop containing nucleoside triphosphate hydrolases"/>
    <property type="match status" value="1"/>
</dbReference>
<comment type="caution">
    <text evidence="1">The sequence shown here is derived from an EMBL/GenBank/DDBJ whole genome shotgun (WGS) entry which is preliminary data.</text>
</comment>
<dbReference type="RefSeq" id="WP_104763293.1">
    <property type="nucleotide sequence ID" value="NZ_FZPM01000018.1"/>
</dbReference>
<dbReference type="InterPro" id="IPR003442">
    <property type="entry name" value="T6A_TsaE"/>
</dbReference>
<evidence type="ECO:0000313" key="1">
    <source>
        <dbReference type="EMBL" id="RDU71570.1"/>
    </source>
</evidence>
<dbReference type="OrthoDB" id="9815896at2"/>
<proteinExistence type="predicted"/>
<name>A0A3D8J2T6_9HELI</name>
<dbReference type="Pfam" id="PF02367">
    <property type="entry name" value="TsaE"/>
    <property type="match status" value="1"/>
</dbReference>
<protein>
    <submittedName>
        <fullName evidence="1">Uncharacterized protein</fullName>
    </submittedName>
</protein>
<accession>A0A3D8J2T6</accession>
<dbReference type="GO" id="GO:0002949">
    <property type="term" value="P:tRNA threonylcarbamoyladenosine modification"/>
    <property type="evidence" value="ECO:0007669"/>
    <property type="project" value="InterPro"/>
</dbReference>
<evidence type="ECO:0000313" key="2">
    <source>
        <dbReference type="Proteomes" id="UP000256424"/>
    </source>
</evidence>
<gene>
    <name evidence="1" type="ORF">CQA66_06320</name>
</gene>
<sequence>MQELSTITTDECNLVAVIDSLLNYQKMGIHIFLLEGEIGAGKTFLVAHYAQTLGIQCVNSPSFSFIQEYSLDSNQNYPQKPLKTNNKESYHQDLLLHVKQIPCIYHYDLYLKEYSAIQYEFLESLSKEGIHFIEWGNKEIATQLASLGFPNMLVTITTDNNNATRTYKFFSTI</sequence>
<reference evidence="1 2" key="1">
    <citation type="submission" date="2018-04" db="EMBL/GenBank/DDBJ databases">
        <title>Novel Campyloabacter and Helicobacter Species and Strains.</title>
        <authorList>
            <person name="Mannion A.J."/>
            <person name="Shen Z."/>
            <person name="Fox J.G."/>
        </authorList>
    </citation>
    <scope>NUCLEOTIDE SEQUENCE [LARGE SCALE GENOMIC DNA]</scope>
    <source>
        <strain evidence="1 2">MIT 97-5075</strain>
    </source>
</reference>
<organism evidence="1 2">
    <name type="scientific">Helicobacter aurati</name>
    <dbReference type="NCBI Taxonomy" id="137778"/>
    <lineage>
        <taxon>Bacteria</taxon>
        <taxon>Pseudomonadati</taxon>
        <taxon>Campylobacterota</taxon>
        <taxon>Epsilonproteobacteria</taxon>
        <taxon>Campylobacterales</taxon>
        <taxon>Helicobacteraceae</taxon>
        <taxon>Helicobacter</taxon>
    </lineage>
</organism>
<dbReference type="Gene3D" id="3.40.50.300">
    <property type="entry name" value="P-loop containing nucleotide triphosphate hydrolases"/>
    <property type="match status" value="1"/>
</dbReference>
<keyword evidence="2" id="KW-1185">Reference proteome</keyword>